<reference evidence="19" key="1">
    <citation type="submission" date="2025-08" db="UniProtKB">
        <authorList>
            <consortium name="RefSeq"/>
        </authorList>
    </citation>
    <scope>IDENTIFICATION</scope>
</reference>
<evidence type="ECO:0000256" key="2">
    <source>
        <dbReference type="ARBA" id="ARBA00012883"/>
    </source>
</evidence>
<dbReference type="PaxDb" id="121845-A0A3Q0IT36"/>
<evidence type="ECO:0000256" key="11">
    <source>
        <dbReference type="ARBA" id="ARBA00093250"/>
    </source>
</evidence>
<dbReference type="EC" id="1.5.1.25" evidence="2"/>
<comment type="catalytic activity">
    <reaction evidence="10">
        <text>(R)-lanthionine ketimine + NADPH + 2 H(+) = (3R,5R)-1,4-thiomorpholine-3,5-dicarboxylate + NADP(+)</text>
        <dbReference type="Rhea" id="RHEA:68040"/>
        <dbReference type="ChEBI" id="CHEBI:15378"/>
        <dbReference type="ChEBI" id="CHEBI:57783"/>
        <dbReference type="ChEBI" id="CHEBI:58349"/>
        <dbReference type="ChEBI" id="CHEBI:176891"/>
        <dbReference type="ChEBI" id="CHEBI:176892"/>
    </reaction>
    <physiologicalReaction direction="left-to-right" evidence="10">
        <dbReference type="Rhea" id="RHEA:68041"/>
    </physiologicalReaction>
</comment>
<evidence type="ECO:0000313" key="19">
    <source>
        <dbReference type="RefSeq" id="XP_026679432.1"/>
    </source>
</evidence>
<accession>A0A3Q0IT36</accession>
<evidence type="ECO:0000256" key="8">
    <source>
        <dbReference type="ARBA" id="ARBA00093226"/>
    </source>
</evidence>
<comment type="catalytic activity">
    <reaction evidence="6">
        <text>Delta(2)-thiazoline-2-carboxylate + NADPH + 2 H(+) = L-thiazolidine-2-carboxylate + NADP(+)</text>
        <dbReference type="Rhea" id="RHEA:68072"/>
        <dbReference type="ChEBI" id="CHEBI:15378"/>
        <dbReference type="ChEBI" id="CHEBI:57783"/>
        <dbReference type="ChEBI" id="CHEBI:58349"/>
        <dbReference type="ChEBI" id="CHEBI:176895"/>
        <dbReference type="ChEBI" id="CHEBI:176896"/>
    </reaction>
    <physiologicalReaction direction="left-to-right" evidence="6">
        <dbReference type="Rhea" id="RHEA:68073"/>
    </physiologicalReaction>
</comment>
<gene>
    <name evidence="19" type="primary">LOC103509244</name>
</gene>
<dbReference type="RefSeq" id="XP_026679432.1">
    <property type="nucleotide sequence ID" value="XM_026823631.1"/>
</dbReference>
<proteinExistence type="inferred from homology"/>
<evidence type="ECO:0000256" key="3">
    <source>
        <dbReference type="ARBA" id="ARBA00015173"/>
    </source>
</evidence>
<evidence type="ECO:0000256" key="7">
    <source>
        <dbReference type="ARBA" id="ARBA00093203"/>
    </source>
</evidence>
<dbReference type="Pfam" id="PF02423">
    <property type="entry name" value="OCD_Mu_crystall"/>
    <property type="match status" value="1"/>
</dbReference>
<dbReference type="InterPro" id="IPR003462">
    <property type="entry name" value="ODC_Mu_crystall"/>
</dbReference>
<sequence>MKLKSSGKRHQMYHCKMNDIPKGLYLVTVILFSVGVNSAVLKPDNSTMSSSTCGSAISSTQPNQPPLFLSDEQVRDLLDWESLVPAIESVMVKVSKKEVIQPARLFMRIPEVNGVLLSMPGYIKRTGPDGEDSLAIKVVTSFTDNKVKGLPSVLATVLLYNTDNGKLKVVMEGTEITKWRTAAASVVATKHLFGRSGDKDLVLAIMGSGAQAYIHAKAFHASLKLKKNSDAAIYSHSSIFSDSEAAARGELKGMATEDVITAKLIYDKYQAQHSNCSSPQ</sequence>
<evidence type="ECO:0000256" key="4">
    <source>
        <dbReference type="ARBA" id="ARBA00033420"/>
    </source>
</evidence>
<organism evidence="18 19">
    <name type="scientific">Diaphorina citri</name>
    <name type="common">Asian citrus psyllid</name>
    <dbReference type="NCBI Taxonomy" id="121845"/>
    <lineage>
        <taxon>Eukaryota</taxon>
        <taxon>Metazoa</taxon>
        <taxon>Ecdysozoa</taxon>
        <taxon>Arthropoda</taxon>
        <taxon>Hexapoda</taxon>
        <taxon>Insecta</taxon>
        <taxon>Pterygota</taxon>
        <taxon>Neoptera</taxon>
        <taxon>Paraneoptera</taxon>
        <taxon>Hemiptera</taxon>
        <taxon>Sternorrhyncha</taxon>
        <taxon>Psylloidea</taxon>
        <taxon>Psyllidae</taxon>
        <taxon>Diaphorininae</taxon>
        <taxon>Diaphorina</taxon>
    </lineage>
</organism>
<dbReference type="GO" id="GO:0042562">
    <property type="term" value="F:hormone binding"/>
    <property type="evidence" value="ECO:0007669"/>
    <property type="project" value="TreeGrafter"/>
</dbReference>
<evidence type="ECO:0000256" key="13">
    <source>
        <dbReference type="ARBA" id="ARBA00093264"/>
    </source>
</evidence>
<dbReference type="GO" id="GO:0047127">
    <property type="term" value="F:thiomorpholine-carboxylate dehydrogenase activity"/>
    <property type="evidence" value="ECO:0007669"/>
    <property type="project" value="UniProtKB-EC"/>
</dbReference>
<dbReference type="EC" id="1.5.1.1" evidence="16"/>
<dbReference type="SUPFAM" id="SSF51735">
    <property type="entry name" value="NAD(P)-binding Rossmann-fold domains"/>
    <property type="match status" value="1"/>
</dbReference>
<comment type="catalytic activity">
    <reaction evidence="14">
        <text>L-pipecolate + NADP(+) = Delta(1)-piperideine-2-carboxylate + NADPH + H(+)</text>
        <dbReference type="Rhea" id="RHEA:12524"/>
        <dbReference type="ChEBI" id="CHEBI:15378"/>
        <dbReference type="ChEBI" id="CHEBI:57783"/>
        <dbReference type="ChEBI" id="CHEBI:58349"/>
        <dbReference type="ChEBI" id="CHEBI:61185"/>
        <dbReference type="ChEBI" id="CHEBI:77631"/>
        <dbReference type="EC" id="1.5.1.1"/>
    </reaction>
    <physiologicalReaction direction="right-to-left" evidence="14">
        <dbReference type="Rhea" id="RHEA:12526"/>
    </physiologicalReaction>
</comment>
<evidence type="ECO:0000313" key="18">
    <source>
        <dbReference type="Proteomes" id="UP000079169"/>
    </source>
</evidence>
<dbReference type="STRING" id="121845.A0A3Q0IT36"/>
<evidence type="ECO:0000256" key="17">
    <source>
        <dbReference type="ARBA" id="ARBA00093650"/>
    </source>
</evidence>
<dbReference type="GeneID" id="103509244"/>
<dbReference type="InterPro" id="IPR023401">
    <property type="entry name" value="ODC_N"/>
</dbReference>
<dbReference type="AlphaFoldDB" id="A0A3Q0IT36"/>
<dbReference type="PANTHER" id="PTHR13812:SF19">
    <property type="entry name" value="KETIMINE REDUCTASE MU-CRYSTALLIN"/>
    <property type="match status" value="1"/>
</dbReference>
<evidence type="ECO:0000256" key="12">
    <source>
        <dbReference type="ARBA" id="ARBA00093263"/>
    </source>
</evidence>
<evidence type="ECO:0000256" key="6">
    <source>
        <dbReference type="ARBA" id="ARBA00093197"/>
    </source>
</evidence>
<evidence type="ECO:0000256" key="14">
    <source>
        <dbReference type="ARBA" id="ARBA00093273"/>
    </source>
</evidence>
<evidence type="ECO:0000256" key="16">
    <source>
        <dbReference type="ARBA" id="ARBA00093598"/>
    </source>
</evidence>
<comment type="catalytic activity">
    <reaction evidence="13">
        <text>L-proline + NAD(+) = 1-pyrroline-2-carboxylate + NADH + H(+)</text>
        <dbReference type="Rhea" id="RHEA:20321"/>
        <dbReference type="ChEBI" id="CHEBI:15378"/>
        <dbReference type="ChEBI" id="CHEBI:39785"/>
        <dbReference type="ChEBI" id="CHEBI:57540"/>
        <dbReference type="ChEBI" id="CHEBI:57945"/>
        <dbReference type="ChEBI" id="CHEBI:60039"/>
        <dbReference type="EC" id="1.5.1.1"/>
    </reaction>
    <physiologicalReaction direction="right-to-left" evidence="13">
        <dbReference type="Rhea" id="RHEA:20323"/>
    </physiologicalReaction>
</comment>
<dbReference type="KEGG" id="dci:103509244"/>
<comment type="catalytic activity">
    <reaction evidence="8">
        <text>(3R)-1,4-thiomorpholine-3-carboxylate + NAD(+) = 3,4-dehydrothiomorpholine-3-carboxylate + NADH + 2 H(+)</text>
        <dbReference type="Rhea" id="RHEA:12504"/>
        <dbReference type="ChEBI" id="CHEBI:15378"/>
        <dbReference type="ChEBI" id="CHEBI:57540"/>
        <dbReference type="ChEBI" id="CHEBI:57945"/>
        <dbReference type="ChEBI" id="CHEBI:58517"/>
        <dbReference type="ChEBI" id="CHEBI:176873"/>
        <dbReference type="EC" id="1.5.1.25"/>
    </reaction>
    <physiologicalReaction direction="right-to-left" evidence="8">
        <dbReference type="Rhea" id="RHEA:12506"/>
    </physiologicalReaction>
</comment>
<evidence type="ECO:0000256" key="15">
    <source>
        <dbReference type="ARBA" id="ARBA00093567"/>
    </source>
</evidence>
<dbReference type="InterPro" id="IPR036291">
    <property type="entry name" value="NAD(P)-bd_dom_sf"/>
</dbReference>
<dbReference type="Proteomes" id="UP000079169">
    <property type="component" value="Unplaced"/>
</dbReference>
<dbReference type="GO" id="GO:0005737">
    <property type="term" value="C:cytoplasm"/>
    <property type="evidence" value="ECO:0007669"/>
    <property type="project" value="TreeGrafter"/>
</dbReference>
<name>A0A3Q0IT36_DIACI</name>
<dbReference type="PANTHER" id="PTHR13812">
    <property type="entry name" value="KETIMINE REDUCTASE MU-CRYSTALLIN"/>
    <property type="match status" value="1"/>
</dbReference>
<comment type="catalytic activity">
    <reaction evidence="7">
        <text>L-proline + NADP(+) = 1-pyrroline-2-carboxylate + NADPH + H(+)</text>
        <dbReference type="Rhea" id="RHEA:20317"/>
        <dbReference type="ChEBI" id="CHEBI:15378"/>
        <dbReference type="ChEBI" id="CHEBI:39785"/>
        <dbReference type="ChEBI" id="CHEBI:57783"/>
        <dbReference type="ChEBI" id="CHEBI:58349"/>
        <dbReference type="ChEBI" id="CHEBI:60039"/>
        <dbReference type="EC" id="1.5.1.1"/>
    </reaction>
    <physiologicalReaction direction="right-to-left" evidence="7">
        <dbReference type="Rhea" id="RHEA:20319"/>
    </physiologicalReaction>
</comment>
<dbReference type="GO" id="GO:0050241">
    <property type="term" value="F:pyrroline-2-carboxylate reductase activity"/>
    <property type="evidence" value="ECO:0007669"/>
    <property type="project" value="UniProtKB-EC"/>
</dbReference>
<comment type="similarity">
    <text evidence="1">Belongs to the ornithine cyclodeaminase/mu-crystallin family.</text>
</comment>
<protein>
    <recommendedName>
        <fullName evidence="3">Ketimine reductase mu-crystallin</fullName>
        <ecNumber evidence="16">1.5.1.1</ecNumber>
        <ecNumber evidence="2">1.5.1.25</ecNumber>
    </recommendedName>
    <alternativeName>
        <fullName evidence="17">1-piperideine-2-carboxylate/1-pyrroline-2-carboxylate reductase</fullName>
    </alternativeName>
    <alternativeName>
        <fullName evidence="4">NADP-regulated thyroid-hormone-binding protein</fullName>
    </alternativeName>
</protein>
<keyword evidence="18" id="KW-1185">Reference proteome</keyword>
<comment type="catalytic activity">
    <reaction evidence="5">
        <text>L-pipecolate + NAD(+) = Delta(1)-piperideine-2-carboxylate + NADH + H(+)</text>
        <dbReference type="Rhea" id="RHEA:30807"/>
        <dbReference type="ChEBI" id="CHEBI:15378"/>
        <dbReference type="ChEBI" id="CHEBI:57540"/>
        <dbReference type="ChEBI" id="CHEBI:57945"/>
        <dbReference type="ChEBI" id="CHEBI:61185"/>
        <dbReference type="ChEBI" id="CHEBI:77631"/>
        <dbReference type="EC" id="1.5.1.1"/>
    </reaction>
    <physiologicalReaction direction="right-to-left" evidence="5">
        <dbReference type="Rhea" id="RHEA:30809"/>
    </physiologicalReaction>
</comment>
<comment type="catalytic activity">
    <reaction evidence="11">
        <text>(S)-cystathionine ketimine + NADH + 2 H(+) = (3R,5S)-2,3,5,6,7-pentahydro-1,4-thiazepine-3,5-dicarboxylate + NAD(+)</text>
        <dbReference type="Rhea" id="RHEA:68032"/>
        <dbReference type="ChEBI" id="CHEBI:15378"/>
        <dbReference type="ChEBI" id="CHEBI:57540"/>
        <dbReference type="ChEBI" id="CHEBI:57945"/>
        <dbReference type="ChEBI" id="CHEBI:176808"/>
        <dbReference type="ChEBI" id="CHEBI:176810"/>
    </reaction>
    <physiologicalReaction direction="left-to-right" evidence="11">
        <dbReference type="Rhea" id="RHEA:68033"/>
    </physiologicalReaction>
</comment>
<dbReference type="Gene3D" id="3.30.1780.10">
    <property type="entry name" value="ornithine cyclodeaminase, domain 1"/>
    <property type="match status" value="1"/>
</dbReference>
<evidence type="ECO:0000256" key="1">
    <source>
        <dbReference type="ARBA" id="ARBA00008903"/>
    </source>
</evidence>
<comment type="catalytic activity">
    <reaction evidence="12">
        <text>(3R)-1,4-thiomorpholine-3-carboxylate + NADP(+) = 3,4-dehydrothiomorpholine-3-carboxylate + NADPH + 2 H(+)</text>
        <dbReference type="Rhea" id="RHEA:12500"/>
        <dbReference type="ChEBI" id="CHEBI:15378"/>
        <dbReference type="ChEBI" id="CHEBI:57783"/>
        <dbReference type="ChEBI" id="CHEBI:58349"/>
        <dbReference type="ChEBI" id="CHEBI:58517"/>
        <dbReference type="ChEBI" id="CHEBI:176873"/>
        <dbReference type="EC" id="1.5.1.25"/>
    </reaction>
    <physiologicalReaction direction="right-to-left" evidence="12">
        <dbReference type="Rhea" id="RHEA:12502"/>
    </physiologicalReaction>
</comment>
<evidence type="ECO:0000256" key="5">
    <source>
        <dbReference type="ARBA" id="ARBA00093190"/>
    </source>
</evidence>
<comment type="catalytic activity">
    <reaction evidence="9">
        <text>(S)-cystathionine ketimine + NADPH + 2 H(+) = (3R,5S)-2,3,5,6,7-pentahydro-1,4-thiazepine-3,5-dicarboxylate + NADP(+)</text>
        <dbReference type="Rhea" id="RHEA:68036"/>
        <dbReference type="ChEBI" id="CHEBI:15378"/>
        <dbReference type="ChEBI" id="CHEBI:57783"/>
        <dbReference type="ChEBI" id="CHEBI:58349"/>
        <dbReference type="ChEBI" id="CHEBI:176808"/>
        <dbReference type="ChEBI" id="CHEBI:176810"/>
    </reaction>
    <physiologicalReaction direction="left-to-right" evidence="9">
        <dbReference type="Rhea" id="RHEA:68037"/>
    </physiologicalReaction>
</comment>
<evidence type="ECO:0000256" key="10">
    <source>
        <dbReference type="ARBA" id="ARBA00093248"/>
    </source>
</evidence>
<evidence type="ECO:0000256" key="9">
    <source>
        <dbReference type="ARBA" id="ARBA00093227"/>
    </source>
</evidence>
<comment type="subunit">
    <text evidence="15">Homodimer. Binds the thyroid hormone triiodothyronine (T3); T3 binding inhibits enzymatic activity.</text>
</comment>